<evidence type="ECO:0000256" key="4">
    <source>
        <dbReference type="ARBA" id="ARBA00022777"/>
    </source>
</evidence>
<dbReference type="Proteomes" id="UP000030694">
    <property type="component" value="Unassembled WGS sequence"/>
</dbReference>
<dbReference type="EMBL" id="KI927620">
    <property type="protein sequence ID" value="ETW58740.1"/>
    <property type="molecule type" value="Genomic_DNA"/>
</dbReference>
<dbReference type="AlphaFoldDB" id="A0A024X0Z1"/>
<evidence type="ECO:0000256" key="3">
    <source>
        <dbReference type="ARBA" id="ARBA00022741"/>
    </source>
</evidence>
<name>A0A024X0Z1_PLAFC</name>
<evidence type="ECO:0000313" key="7">
    <source>
        <dbReference type="EMBL" id="ETW58740.1"/>
    </source>
</evidence>
<dbReference type="Pfam" id="PF00069">
    <property type="entry name" value="Pkinase"/>
    <property type="match status" value="1"/>
</dbReference>
<keyword evidence="3" id="KW-0547">Nucleotide-binding</keyword>
<dbReference type="InterPro" id="IPR008271">
    <property type="entry name" value="Ser/Thr_kinase_AS"/>
</dbReference>
<dbReference type="GO" id="GO:0004674">
    <property type="term" value="F:protein serine/threonine kinase activity"/>
    <property type="evidence" value="ECO:0007669"/>
    <property type="project" value="UniProtKB-KW"/>
</dbReference>
<keyword evidence="1" id="KW-0723">Serine/threonine-protein kinase</keyword>
<keyword evidence="2" id="KW-0808">Transferase</keyword>
<dbReference type="PANTHER" id="PTHR24350">
    <property type="entry name" value="SERINE/THREONINE-PROTEIN KINASE IAL-RELATED"/>
    <property type="match status" value="1"/>
</dbReference>
<feature type="domain" description="Protein kinase" evidence="6">
    <location>
        <begin position="131"/>
        <end position="749"/>
    </location>
</feature>
<reference evidence="7 8" key="2">
    <citation type="submission" date="2013-02" db="EMBL/GenBank/DDBJ databases">
        <title>The Genome Sequence of Plasmodium falciparum CAMP/Malaysia.</title>
        <authorList>
            <consortium name="The Broad Institute Genome Sequencing Platform"/>
            <consortium name="The Broad Institute Genome Sequencing Center for Infectious Disease"/>
            <person name="Neafsey D."/>
            <person name="Cheeseman I."/>
            <person name="Volkman S."/>
            <person name="Adams J."/>
            <person name="Walker B."/>
            <person name="Young S.K."/>
            <person name="Zeng Q."/>
            <person name="Gargeya S."/>
            <person name="Fitzgerald M."/>
            <person name="Haas B."/>
            <person name="Abouelleil A."/>
            <person name="Alvarado L."/>
            <person name="Arachchi H.M."/>
            <person name="Berlin A.M."/>
            <person name="Chapman S.B."/>
            <person name="Dewar J."/>
            <person name="Goldberg J."/>
            <person name="Griggs A."/>
            <person name="Gujja S."/>
            <person name="Hansen M."/>
            <person name="Howarth C."/>
            <person name="Imamovic A."/>
            <person name="Larimer J."/>
            <person name="McCowan C."/>
            <person name="Murphy C."/>
            <person name="Neiman D."/>
            <person name="Pearson M."/>
            <person name="Priest M."/>
            <person name="Roberts A."/>
            <person name="Saif S."/>
            <person name="Shea T."/>
            <person name="Sisk P."/>
            <person name="Sykes S."/>
            <person name="Wortman J."/>
            <person name="Nusbaum C."/>
            <person name="Birren B."/>
        </authorList>
    </citation>
    <scope>NUCLEOTIDE SEQUENCE [LARGE SCALE GENOMIC DNA]</scope>
    <source>
        <strain evidence="7 8">CAMP/Malaysia</strain>
    </source>
</reference>
<dbReference type="SMART" id="SM00220">
    <property type="entry name" value="S_TKc"/>
    <property type="match status" value="1"/>
</dbReference>
<dbReference type="Gene3D" id="1.10.510.10">
    <property type="entry name" value="Transferase(Phosphotransferase) domain 1"/>
    <property type="match status" value="2"/>
</dbReference>
<sequence>MDYFFNNQFDKKDIQDTFVNLLHEKIKEYIQSGILSNCTTYYKYEIEKCPKESIKINTKLINDFNEKFLLDILKINNNLKIYYDIKYNVIYSLLLQQYNKNKVLFNNSGHNIIKNLYKIKKKCTSYFINEFLIIKCIHNTQFGNIYYCKNVFNNKKYCMKLFYLIPCLKNNCPYYINDQVFMTNYFHKILNEIFFLIYLKNKNIILIEKIFWDNEKKIICIFLQYIKYQSMYFKKKIGIYSIYKKNKKKCKILEKNNKNNSVQIQLYSQNFLKYLFLQIYKTLISLLKKNVAYHDLKPDNILLNKRNLHEIITCSVQVKNKKKIKNIKKKNLKKNSEIETVHVEYNIQKEVTNISKKRNRNENNNDLINLYKKNIFAIREKERDKKNEQNIKKKKNPNVHFSPYNKFDLDSMKINKIKYIYNVKLNKCLEYDEKVKEIFFIKNNLRETFLFSSYNTTVHIQMFVKKKNNISNPNLHQNNLVEQKSNSNNDKRNQVAHMYNIQSEYISTHNMNNNYQINKIRNMSIFKCTPKKYISFLKFYWIYFNKEDLKKQNVDSFLIYLDLYFINKYFNKKFNSNNILGLKPYEKQPIKNKIEHDINKKLHKNDTVKNNAINNNNNDDNDDDRFNENNDFFKLIDFDTCSFISQNCNHPGTYIFSPYEALFNVTNKDIDYYKKLSYNFGSVLYTFVYGKPPYYGKDIFEIFQNMQKKLTFPKYRKIDKDLKNLLRKLLKKNQDERMQFKKIKRHKWFLNNN</sequence>
<dbReference type="InterPro" id="IPR000719">
    <property type="entry name" value="Prot_kinase_dom"/>
</dbReference>
<keyword evidence="4 7" id="KW-0418">Kinase</keyword>
<evidence type="ECO:0000256" key="2">
    <source>
        <dbReference type="ARBA" id="ARBA00022679"/>
    </source>
</evidence>
<accession>A0A024X0Z1</accession>
<gene>
    <name evidence="7" type="ORF">PFMC_05834</name>
</gene>
<protein>
    <submittedName>
        <fullName evidence="7">AGC protein kinase</fullName>
    </submittedName>
</protein>
<dbReference type="OrthoDB" id="68483at2759"/>
<keyword evidence="5" id="KW-0067">ATP-binding</keyword>
<dbReference type="PROSITE" id="PS00108">
    <property type="entry name" value="PROTEIN_KINASE_ST"/>
    <property type="match status" value="1"/>
</dbReference>
<organism evidence="7 8">
    <name type="scientific">Plasmodium falciparum (isolate Camp / Malaysia)</name>
    <dbReference type="NCBI Taxonomy" id="5835"/>
    <lineage>
        <taxon>Eukaryota</taxon>
        <taxon>Sar</taxon>
        <taxon>Alveolata</taxon>
        <taxon>Apicomplexa</taxon>
        <taxon>Aconoidasida</taxon>
        <taxon>Haemosporida</taxon>
        <taxon>Plasmodiidae</taxon>
        <taxon>Plasmodium</taxon>
        <taxon>Plasmodium (Laverania)</taxon>
    </lineage>
</organism>
<dbReference type="GO" id="GO:0005524">
    <property type="term" value="F:ATP binding"/>
    <property type="evidence" value="ECO:0007669"/>
    <property type="project" value="UniProtKB-KW"/>
</dbReference>
<dbReference type="InterPro" id="IPR011009">
    <property type="entry name" value="Kinase-like_dom_sf"/>
</dbReference>
<dbReference type="PROSITE" id="PS50011">
    <property type="entry name" value="PROTEIN_KINASE_DOM"/>
    <property type="match status" value="1"/>
</dbReference>
<evidence type="ECO:0000259" key="6">
    <source>
        <dbReference type="PROSITE" id="PS50011"/>
    </source>
</evidence>
<dbReference type="SUPFAM" id="SSF56112">
    <property type="entry name" value="Protein kinase-like (PK-like)"/>
    <property type="match status" value="1"/>
</dbReference>
<reference evidence="7 8" key="1">
    <citation type="submission" date="2013-02" db="EMBL/GenBank/DDBJ databases">
        <title>The Genome Annotation of Plasmodium falciparum CAMP/Malaysia.</title>
        <authorList>
            <consortium name="The Broad Institute Genome Sequencing Platform"/>
            <consortium name="The Broad Institute Genome Sequencing Center for Infectious Disease"/>
            <person name="Neafsey D."/>
            <person name="Hoffman S."/>
            <person name="Volkman S."/>
            <person name="Rosenthal P."/>
            <person name="Walker B."/>
            <person name="Young S.K."/>
            <person name="Zeng Q."/>
            <person name="Gargeya S."/>
            <person name="Fitzgerald M."/>
            <person name="Haas B."/>
            <person name="Abouelleil A."/>
            <person name="Allen A.W."/>
            <person name="Alvarado L."/>
            <person name="Arachchi H.M."/>
            <person name="Berlin A.M."/>
            <person name="Chapman S.B."/>
            <person name="Gainer-Dewar J."/>
            <person name="Goldberg J."/>
            <person name="Griggs A."/>
            <person name="Gujja S."/>
            <person name="Hansen M."/>
            <person name="Howarth C."/>
            <person name="Imamovic A."/>
            <person name="Ireland A."/>
            <person name="Larimer J."/>
            <person name="McCowan C."/>
            <person name="Murphy C."/>
            <person name="Pearson M."/>
            <person name="Poon T.W."/>
            <person name="Priest M."/>
            <person name="Roberts A."/>
            <person name="Saif S."/>
            <person name="Shea T."/>
            <person name="Sisk P."/>
            <person name="Sykes S."/>
            <person name="Wortman J."/>
            <person name="Nusbaum C."/>
            <person name="Birren B."/>
        </authorList>
    </citation>
    <scope>NUCLEOTIDE SEQUENCE [LARGE SCALE GENOMIC DNA]</scope>
    <source>
        <strain evidence="7 8">CAMP/Malaysia</strain>
    </source>
</reference>
<dbReference type="OMA" id="LLKCIYQ"/>
<dbReference type="InterPro" id="IPR030616">
    <property type="entry name" value="Aur-like"/>
</dbReference>
<evidence type="ECO:0000313" key="8">
    <source>
        <dbReference type="Proteomes" id="UP000030694"/>
    </source>
</evidence>
<proteinExistence type="predicted"/>
<evidence type="ECO:0000256" key="5">
    <source>
        <dbReference type="ARBA" id="ARBA00022840"/>
    </source>
</evidence>
<dbReference type="FunFam" id="1.10.510.10:FF:001486">
    <property type="entry name" value="AGC protein kinase"/>
    <property type="match status" value="1"/>
</dbReference>
<evidence type="ECO:0000256" key="1">
    <source>
        <dbReference type="ARBA" id="ARBA00022527"/>
    </source>
</evidence>